<dbReference type="Pfam" id="PF26302">
    <property type="entry name" value="YhzF"/>
    <property type="match status" value="1"/>
</dbReference>
<dbReference type="AlphaFoldDB" id="A0A081LAR7"/>
<accession>A0A081LAR7</accession>
<dbReference type="eggNOG" id="ENOG50324D7">
    <property type="taxonomic scope" value="Bacteria"/>
</dbReference>
<comment type="caution">
    <text evidence="2">The sequence shown here is derived from an EMBL/GenBank/DDBJ whole genome shotgun (WGS) entry which is preliminary data.</text>
</comment>
<feature type="transmembrane region" description="Helical" evidence="1">
    <location>
        <begin position="40"/>
        <end position="62"/>
    </location>
</feature>
<dbReference type="RefSeq" id="WP_034321482.1">
    <property type="nucleotide sequence ID" value="NZ_JALPZN010000039.1"/>
</dbReference>
<proteinExistence type="predicted"/>
<dbReference type="OrthoDB" id="2943546at2"/>
<protein>
    <submittedName>
        <fullName evidence="2">Membrane protein</fullName>
    </submittedName>
</protein>
<evidence type="ECO:0000256" key="1">
    <source>
        <dbReference type="SAM" id="Phobius"/>
    </source>
</evidence>
<dbReference type="EMBL" id="JOTP01000010">
    <property type="protein sequence ID" value="KEP26343.1"/>
    <property type="molecule type" value="Genomic_DNA"/>
</dbReference>
<evidence type="ECO:0000313" key="3">
    <source>
        <dbReference type="Proteomes" id="UP000028091"/>
    </source>
</evidence>
<dbReference type="Proteomes" id="UP000028091">
    <property type="component" value="Unassembled WGS sequence"/>
</dbReference>
<sequence length="63" mass="6715">MSVFLFVFTCIGVVFTGGSIHYARQLGYAGSYPPKHVLKQKALVCAAGAGISLLVLLLTLFLL</sequence>
<gene>
    <name evidence="2" type="ORF">BA70_02085</name>
</gene>
<keyword evidence="1" id="KW-0812">Transmembrane</keyword>
<dbReference type="InterPro" id="IPR058724">
    <property type="entry name" value="YhzF"/>
</dbReference>
<keyword evidence="3" id="KW-1185">Reference proteome</keyword>
<organism evidence="2 3">
    <name type="scientific">Bacillus zhangzhouensis</name>
    <dbReference type="NCBI Taxonomy" id="1178540"/>
    <lineage>
        <taxon>Bacteria</taxon>
        <taxon>Bacillati</taxon>
        <taxon>Bacillota</taxon>
        <taxon>Bacilli</taxon>
        <taxon>Bacillales</taxon>
        <taxon>Bacillaceae</taxon>
        <taxon>Bacillus</taxon>
    </lineage>
</organism>
<evidence type="ECO:0000313" key="2">
    <source>
        <dbReference type="EMBL" id="KEP26343.1"/>
    </source>
</evidence>
<reference evidence="2 3" key="1">
    <citation type="submission" date="2012-09" db="EMBL/GenBank/DDBJ databases">
        <title>Genome Sequence of Bacillus sp. DW5-4.</title>
        <authorList>
            <person name="Lai Q."/>
            <person name="Liu Y."/>
            <person name="Shao Z."/>
        </authorList>
    </citation>
    <scope>NUCLEOTIDE SEQUENCE [LARGE SCALE GENOMIC DNA]</scope>
    <source>
        <strain evidence="2 3">DW5-4</strain>
    </source>
</reference>
<keyword evidence="1" id="KW-0472">Membrane</keyword>
<name>A0A081LAR7_9BACI</name>
<keyword evidence="1" id="KW-1133">Transmembrane helix</keyword>